<gene>
    <name evidence="1" type="ORF">O204_05430</name>
</gene>
<proteinExistence type="predicted"/>
<reference evidence="1 2" key="1">
    <citation type="submission" date="2013-08" db="EMBL/GenBank/DDBJ databases">
        <title>Biodegradation of aromatic compounds in biofilm forming Pseudomonas isolated from sewage sludge.</title>
        <authorList>
            <person name="Qureshi A."/>
            <person name="Ghosh S."/>
            <person name="Khardenavis A.A."/>
            <person name="Kapley A."/>
            <person name="Purohit H.J."/>
        </authorList>
    </citation>
    <scope>NUCLEOTIDE SEQUENCE [LARGE SCALE GENOMIC DNA]</scope>
    <source>
        <strain evidence="1 2">EGD-AQ6</strain>
    </source>
</reference>
<dbReference type="Proteomes" id="UP000016504">
    <property type="component" value="Unassembled WGS sequence"/>
</dbReference>
<dbReference type="AlphaFoldDB" id="U1SX28"/>
<evidence type="ECO:0000313" key="2">
    <source>
        <dbReference type="Proteomes" id="UP000016504"/>
    </source>
</evidence>
<accession>U1SX28</accession>
<protein>
    <recommendedName>
        <fullName evidence="3">Phage tail protein</fullName>
    </recommendedName>
</protein>
<evidence type="ECO:0008006" key="3">
    <source>
        <dbReference type="Google" id="ProtNLM"/>
    </source>
</evidence>
<sequence length="223" mass="25584">MKIFYSAKENAFFNEVFHNTRTIQVPDPEWVRPTIPIQDPTWNRPYIQVENPEWSEGDTETPETILVTDLDAVAPMIEVPDDSAFAPLVVVANPKCLLPPEYELVDVSQEEHDEIYRVLSLGGSILAPGENGRPSTAPAPGPTVEELKARERAIRDRVLLLTDPMISRHRDELEAERPTTLTVEQYKQLQGYRQDLRDWPESERFPVVKYRPEQPAWLAELIQ</sequence>
<name>U1SX28_9PSED</name>
<organism evidence="1 2">
    <name type="scientific">Pseudomonas simiae</name>
    <dbReference type="NCBI Taxonomy" id="321846"/>
    <lineage>
        <taxon>Bacteria</taxon>
        <taxon>Pseudomonadati</taxon>
        <taxon>Pseudomonadota</taxon>
        <taxon>Gammaproteobacteria</taxon>
        <taxon>Pseudomonadales</taxon>
        <taxon>Pseudomonadaceae</taxon>
        <taxon>Pseudomonas</taxon>
    </lineage>
</organism>
<comment type="caution">
    <text evidence="1">The sequence shown here is derived from an EMBL/GenBank/DDBJ whole genome shotgun (WGS) entry which is preliminary data.</text>
</comment>
<dbReference type="RefSeq" id="WP_021492481.1">
    <property type="nucleotide sequence ID" value="NZ_AVQG01000023.1"/>
</dbReference>
<dbReference type="EMBL" id="AVQG01000023">
    <property type="protein sequence ID" value="ERH56410.1"/>
    <property type="molecule type" value="Genomic_DNA"/>
</dbReference>
<dbReference type="PATRIC" id="fig|1390371.3.peg.3606"/>
<evidence type="ECO:0000313" key="1">
    <source>
        <dbReference type="EMBL" id="ERH56410.1"/>
    </source>
</evidence>